<dbReference type="Pfam" id="PF00370">
    <property type="entry name" value="FGGY_N"/>
    <property type="match status" value="1"/>
</dbReference>
<feature type="domain" description="Carbohydrate kinase FGGY C-terminal" evidence="13">
    <location>
        <begin position="260"/>
        <end position="450"/>
    </location>
</feature>
<evidence type="ECO:0000313" key="14">
    <source>
        <dbReference type="EMBL" id="EDU45178.1"/>
    </source>
</evidence>
<evidence type="ECO:0000256" key="11">
    <source>
        <dbReference type="SAM" id="MobiDB-lite"/>
    </source>
</evidence>
<comment type="pathway">
    <text evidence="1">Polyol metabolism; glycerol degradation via glycerol kinase pathway; sn-glycerol 3-phosphate from glycerol: step 1/1.</text>
</comment>
<comment type="similarity">
    <text evidence="2 10">Belongs to the FGGY kinase family.</text>
</comment>
<dbReference type="EMBL" id="DS231616">
    <property type="protein sequence ID" value="EDU45178.1"/>
    <property type="molecule type" value="Genomic_DNA"/>
</dbReference>
<dbReference type="FunFam" id="3.30.420.40:FF:000085">
    <property type="entry name" value="Glycerol kinase 2"/>
    <property type="match status" value="1"/>
</dbReference>
<dbReference type="InParanoid" id="B2VZ15"/>
<sequence>MATQDISAHGSEPQPVPKEEIQDEPTGHLDEGKLRQFFIGSIDQGTTSTRFIIFDGLGEPVAQHQIEFTQKYPQSGWHEHDPKEIITSVEQCIDRATNIFLDNGHEIEDIKAIGITNQRETTVLWDTNTGEPLCNAIAWPDTRTKGLVRELKGRPGADELQNICGLPLSTYPSSVKLRWMLDHDENVRKAHTVQYDDKLLDFFGIDRNKIKLPEIVPSSSPDAFGRLRSGILEGVRIAGCLGDQSSALVGQQGFTPGSAKNTYGTGCFLLYNVGEKPVISTHGLLATIAYDFGGKRKPVYALEGSIAVAGSGVKFLMNNMGFITHSHKISDLAASVEDNGGCVFVTAFSGLFAPYWIDDAKGTIFGITQFTERGHIARATLEATCFQTRAILDAMELDSGHKLNMLAVDGGMSNSNLCMQTQANIIGIPVDRPAMRETTALGAAIAAGFAVGVWKEFEELKEINQKDRMVFKPNVGKEEGEKMFKKWGRAVEMCRGWLDAGEANGEFS</sequence>
<dbReference type="Proteomes" id="UP000001471">
    <property type="component" value="Unassembled WGS sequence"/>
</dbReference>
<dbReference type="GO" id="GO:0005739">
    <property type="term" value="C:mitochondrion"/>
    <property type="evidence" value="ECO:0007669"/>
    <property type="project" value="TreeGrafter"/>
</dbReference>
<keyword evidence="4 10" id="KW-0808">Transferase</keyword>
<dbReference type="PROSITE" id="PS00445">
    <property type="entry name" value="FGGY_KINASES_2"/>
    <property type="match status" value="1"/>
</dbReference>
<dbReference type="PANTHER" id="PTHR10196:SF69">
    <property type="entry name" value="GLYCEROL KINASE"/>
    <property type="match status" value="1"/>
</dbReference>
<accession>B2VZ15</accession>
<proteinExistence type="inferred from homology"/>
<dbReference type="Gene3D" id="3.30.420.40">
    <property type="match status" value="3"/>
</dbReference>
<feature type="compositionally biased region" description="Basic and acidic residues" evidence="11">
    <location>
        <begin position="17"/>
        <end position="30"/>
    </location>
</feature>
<feature type="domain" description="Carbohydrate kinase FGGY N-terminal" evidence="12">
    <location>
        <begin position="39"/>
        <end position="189"/>
    </location>
</feature>
<dbReference type="InterPro" id="IPR018483">
    <property type="entry name" value="Carb_kinase_FGGY_CS"/>
</dbReference>
<reference evidence="15" key="1">
    <citation type="journal article" date="2013" name="G3 (Bethesda)">
        <title>Comparative genomics of a plant-pathogenic fungus, Pyrenophora tritici-repentis, reveals transduplication and the impact of repeat elements on pathogenicity and population divergence.</title>
        <authorList>
            <person name="Manning V.A."/>
            <person name="Pandelova I."/>
            <person name="Dhillon B."/>
            <person name="Wilhelm L.J."/>
            <person name="Goodwin S.B."/>
            <person name="Berlin A.M."/>
            <person name="Figueroa M."/>
            <person name="Freitag M."/>
            <person name="Hane J.K."/>
            <person name="Henrissat B."/>
            <person name="Holman W.H."/>
            <person name="Kodira C.D."/>
            <person name="Martin J."/>
            <person name="Oliver R.P."/>
            <person name="Robbertse B."/>
            <person name="Schackwitz W."/>
            <person name="Schwartz D.C."/>
            <person name="Spatafora J.W."/>
            <person name="Turgeon B.G."/>
            <person name="Yandava C."/>
            <person name="Young S."/>
            <person name="Zhou S."/>
            <person name="Zeng Q."/>
            <person name="Grigoriev I.V."/>
            <person name="Ma L.-J."/>
            <person name="Ciuffetti L.M."/>
        </authorList>
    </citation>
    <scope>NUCLEOTIDE SEQUENCE [LARGE SCALE GENOMIC DNA]</scope>
    <source>
        <strain evidence="15">Pt-1C-BFP</strain>
    </source>
</reference>
<evidence type="ECO:0000313" key="15">
    <source>
        <dbReference type="Proteomes" id="UP000001471"/>
    </source>
</evidence>
<evidence type="ECO:0000259" key="13">
    <source>
        <dbReference type="Pfam" id="PF02782"/>
    </source>
</evidence>
<organism evidence="14 15">
    <name type="scientific">Pyrenophora tritici-repentis (strain Pt-1C-BFP)</name>
    <name type="common">Wheat tan spot fungus</name>
    <name type="synonym">Drechslera tritici-repentis</name>
    <dbReference type="NCBI Taxonomy" id="426418"/>
    <lineage>
        <taxon>Eukaryota</taxon>
        <taxon>Fungi</taxon>
        <taxon>Dikarya</taxon>
        <taxon>Ascomycota</taxon>
        <taxon>Pezizomycotina</taxon>
        <taxon>Dothideomycetes</taxon>
        <taxon>Pleosporomycetidae</taxon>
        <taxon>Pleosporales</taxon>
        <taxon>Pleosporineae</taxon>
        <taxon>Pleosporaceae</taxon>
        <taxon>Pyrenophora</taxon>
    </lineage>
</organism>
<dbReference type="GO" id="GO:0046167">
    <property type="term" value="P:glycerol-3-phosphate biosynthetic process"/>
    <property type="evidence" value="ECO:0007669"/>
    <property type="project" value="TreeGrafter"/>
</dbReference>
<evidence type="ECO:0000256" key="5">
    <source>
        <dbReference type="ARBA" id="ARBA00022741"/>
    </source>
</evidence>
<dbReference type="GO" id="GO:0019563">
    <property type="term" value="P:glycerol catabolic process"/>
    <property type="evidence" value="ECO:0007669"/>
    <property type="project" value="UniProtKB-UniPathway"/>
</dbReference>
<dbReference type="GO" id="GO:0006641">
    <property type="term" value="P:triglyceride metabolic process"/>
    <property type="evidence" value="ECO:0007669"/>
    <property type="project" value="TreeGrafter"/>
</dbReference>
<keyword evidence="5" id="KW-0547">Nucleotide-binding</keyword>
<dbReference type="FunCoup" id="B2VZ15">
    <property type="interactions" value="342"/>
</dbReference>
<keyword evidence="8" id="KW-0067">ATP-binding</keyword>
<dbReference type="SUPFAM" id="SSF53067">
    <property type="entry name" value="Actin-like ATPase domain"/>
    <property type="match status" value="2"/>
</dbReference>
<dbReference type="GO" id="GO:0004370">
    <property type="term" value="F:glycerol kinase activity"/>
    <property type="evidence" value="ECO:0007669"/>
    <property type="project" value="UniProtKB-EC"/>
</dbReference>
<dbReference type="PROSITE" id="PS00933">
    <property type="entry name" value="FGGY_KINASES_1"/>
    <property type="match status" value="1"/>
</dbReference>
<protein>
    <recommendedName>
        <fullName evidence="3">glycerol kinase</fullName>
        <ecNumber evidence="3">2.7.1.30</ecNumber>
    </recommendedName>
    <alternativeName>
        <fullName evidence="9">ATP:glycerol 3-phosphotransferase</fullName>
    </alternativeName>
</protein>
<dbReference type="OrthoDB" id="5422795at2759"/>
<evidence type="ECO:0000259" key="12">
    <source>
        <dbReference type="Pfam" id="PF00370"/>
    </source>
</evidence>
<dbReference type="InterPro" id="IPR018484">
    <property type="entry name" value="FGGY_N"/>
</dbReference>
<dbReference type="PANTHER" id="PTHR10196">
    <property type="entry name" value="SUGAR KINASE"/>
    <property type="match status" value="1"/>
</dbReference>
<evidence type="ECO:0000256" key="1">
    <source>
        <dbReference type="ARBA" id="ARBA00005190"/>
    </source>
</evidence>
<dbReference type="InterPro" id="IPR043129">
    <property type="entry name" value="ATPase_NBD"/>
</dbReference>
<dbReference type="HOGENOM" id="CLU_009281_2_3_1"/>
<dbReference type="AlphaFoldDB" id="B2VZ15"/>
<dbReference type="CDD" id="cd07792">
    <property type="entry name" value="ASKHA_NBD_FGGY_GK1-3-like"/>
    <property type="match status" value="1"/>
</dbReference>
<dbReference type="OMA" id="FMLMNIG"/>
<dbReference type="STRING" id="426418.B2VZ15"/>
<feature type="region of interest" description="Disordered" evidence="11">
    <location>
        <begin position="1"/>
        <end position="30"/>
    </location>
</feature>
<dbReference type="UniPathway" id="UPA00618">
    <property type="reaction ID" value="UER00672"/>
</dbReference>
<evidence type="ECO:0000256" key="4">
    <source>
        <dbReference type="ARBA" id="ARBA00022679"/>
    </source>
</evidence>
<evidence type="ECO:0000256" key="9">
    <source>
        <dbReference type="ARBA" id="ARBA00043149"/>
    </source>
</evidence>
<evidence type="ECO:0000256" key="2">
    <source>
        <dbReference type="ARBA" id="ARBA00009156"/>
    </source>
</evidence>
<dbReference type="InterPro" id="IPR042018">
    <property type="entry name" value="GK1-3_metazoan-type"/>
</dbReference>
<dbReference type="eggNOG" id="KOG2517">
    <property type="taxonomic scope" value="Eukaryota"/>
</dbReference>
<dbReference type="GO" id="GO:0005524">
    <property type="term" value="F:ATP binding"/>
    <property type="evidence" value="ECO:0007669"/>
    <property type="project" value="UniProtKB-KW"/>
</dbReference>
<dbReference type="InterPro" id="IPR018485">
    <property type="entry name" value="FGGY_C"/>
</dbReference>
<dbReference type="EC" id="2.7.1.30" evidence="3"/>
<evidence type="ECO:0000256" key="10">
    <source>
        <dbReference type="RuleBase" id="RU003733"/>
    </source>
</evidence>
<keyword evidence="6 10" id="KW-0418">Kinase</keyword>
<evidence type="ECO:0000256" key="3">
    <source>
        <dbReference type="ARBA" id="ARBA00012099"/>
    </source>
</evidence>
<dbReference type="Pfam" id="PF02782">
    <property type="entry name" value="FGGY_C"/>
    <property type="match status" value="1"/>
</dbReference>
<gene>
    <name evidence="14" type="ORF">PTRG_02655</name>
</gene>
<dbReference type="InterPro" id="IPR000577">
    <property type="entry name" value="Carb_kinase_FGGY"/>
</dbReference>
<evidence type="ECO:0000256" key="6">
    <source>
        <dbReference type="ARBA" id="ARBA00022777"/>
    </source>
</evidence>
<evidence type="ECO:0000256" key="8">
    <source>
        <dbReference type="ARBA" id="ARBA00022840"/>
    </source>
</evidence>
<name>B2VZ15_PYRTR</name>
<evidence type="ECO:0000256" key="7">
    <source>
        <dbReference type="ARBA" id="ARBA00022798"/>
    </source>
</evidence>
<dbReference type="PIRSF" id="PIRSF000538">
    <property type="entry name" value="GlpK"/>
    <property type="match status" value="1"/>
</dbReference>
<keyword evidence="7" id="KW-0319">Glycerol metabolism</keyword>